<evidence type="ECO:0000313" key="1">
    <source>
        <dbReference type="EMBL" id="PWJ15199.1"/>
    </source>
</evidence>
<protein>
    <submittedName>
        <fullName evidence="1">Uncharacterized protein</fullName>
    </submittedName>
</protein>
<dbReference type="Proteomes" id="UP000245720">
    <property type="component" value="Unassembled WGS sequence"/>
</dbReference>
<gene>
    <name evidence="1" type="ORF">IE37_00091</name>
</gene>
<dbReference type="AlphaFoldDB" id="A0A315Y4B2"/>
<dbReference type="EMBL" id="QGDI01000001">
    <property type="protein sequence ID" value="PWJ15199.1"/>
    <property type="molecule type" value="Genomic_DNA"/>
</dbReference>
<sequence>MMLYYRLSLNIALFYNNHNNLNFCNEVPKGNTKPLGTSFASQLTRQPDNATPSPLRGEQLKQVVLFPNHRQNATQHRTDRIIIATAANNKGSISRVLMYIEYARIFYAHSRAPLSSSLRRSILSTLKVLECLSILTLLSLKVLRLLLLILPCKTSFIFLGLQGLQCLAGLAVPCRACSALQGLQCLAGACSALQGLQCLAGACKEVIALLLAAVAIIMRSERCSLCVLGGEYWKYILKGKLLVFPIPFPNTGKKKDLKPYIDFRSKLLNIFDLVKLCLFFR</sequence>
<evidence type="ECO:0000313" key="2">
    <source>
        <dbReference type="Proteomes" id="UP000245720"/>
    </source>
</evidence>
<reference evidence="1 2" key="1">
    <citation type="submission" date="2018-05" db="EMBL/GenBank/DDBJ databases">
        <title>The Hungate 1000. A catalogue of reference genomes from the rumen microbiome.</title>
        <authorList>
            <person name="Kelly W."/>
        </authorList>
    </citation>
    <scope>NUCLEOTIDE SEQUENCE [LARGE SCALE GENOMIC DNA]</scope>
    <source>
        <strain evidence="1 2">SAb67</strain>
    </source>
</reference>
<accession>A0A315Y4B2</accession>
<proteinExistence type="predicted"/>
<comment type="caution">
    <text evidence="1">The sequence shown here is derived from an EMBL/GenBank/DDBJ whole genome shotgun (WGS) entry which is preliminary data.</text>
</comment>
<name>A0A315Y4B2_RUMFL</name>
<organism evidence="1 2">
    <name type="scientific">Ruminococcus flavefaciens</name>
    <dbReference type="NCBI Taxonomy" id="1265"/>
    <lineage>
        <taxon>Bacteria</taxon>
        <taxon>Bacillati</taxon>
        <taxon>Bacillota</taxon>
        <taxon>Clostridia</taxon>
        <taxon>Eubacteriales</taxon>
        <taxon>Oscillospiraceae</taxon>
        <taxon>Ruminococcus</taxon>
    </lineage>
</organism>